<dbReference type="PANTHER" id="PTHR11012:SF30">
    <property type="entry name" value="PROTEIN KINASE-LIKE DOMAIN-CONTAINING"/>
    <property type="match status" value="1"/>
</dbReference>
<dbReference type="Proteomes" id="UP001197609">
    <property type="component" value="Unassembled WGS sequence"/>
</dbReference>
<sequence length="362" mass="40281">MTQAILVRRPSDLTVAWAQRIVAQHAADATVSEVNVLSADIGTTTRVRVAVEHNGPETLPSRWFVKMPSRSWRARCITALSRLLQTEVRFYQEVTQAVPVLRPAMLAAQSRCGQGTTLVLADVTERGAVPGAPGDALTTAQATVVVEQLARLHVQFWNKASLDQEYRWLAGPVRRWEDRLGTALAVPLMQRGLRRAGSAVPIALHAPAVHYARRRRQAMRLLADGPRTLVHHDVHPGNLFWQQSQPGFLDWQLVRIGEGIGDVAYFLATALTPEIRRTCEARLLARYQQVLEDHQIADLDSTTLRQRYRAHLMYAFEAMVVTLAVGDMMPLDSNLELIRRAAAAVEDHDAFAVRPAKGGDYS</sequence>
<gene>
    <name evidence="2" type="ORF">K8G79_05770</name>
</gene>
<dbReference type="InterPro" id="IPR015897">
    <property type="entry name" value="CHK_kinase-like"/>
</dbReference>
<dbReference type="AlphaFoldDB" id="A0AAJ1AI68"/>
<dbReference type="PANTHER" id="PTHR11012">
    <property type="entry name" value="PROTEIN KINASE-LIKE DOMAIN-CONTAINING"/>
    <property type="match status" value="1"/>
</dbReference>
<feature type="domain" description="CHK kinase-like" evidence="1">
    <location>
        <begin position="118"/>
        <end position="297"/>
    </location>
</feature>
<reference evidence="2 3" key="1">
    <citation type="journal article" date="2021" name="bioRxiv">
        <title>Unraveling nitrogen, sulfur and carbon metabolic pathways and microbial community transcriptional responses to substrate deprivation and toxicity stresses in a bioreactor mimicking anoxic brackish coastal sediment conditions.</title>
        <authorList>
            <person name="Martins P.D."/>
            <person name="Echeveste M.J."/>
            <person name="Arshad A."/>
            <person name="Kurth J."/>
            <person name="Ouboter H."/>
            <person name="Jetten M.S.M."/>
            <person name="Welte C.U."/>
        </authorList>
    </citation>
    <scope>NUCLEOTIDE SEQUENCE [LARGE SCALE GENOMIC DNA]</scope>
    <source>
        <strain evidence="2">MAG_38</strain>
    </source>
</reference>
<organism evidence="2 3">
    <name type="scientific">Candidatus Methylomirabilis tolerans</name>
    <dbReference type="NCBI Taxonomy" id="3123416"/>
    <lineage>
        <taxon>Bacteria</taxon>
        <taxon>Candidatus Methylomirabilota</taxon>
        <taxon>Candidatus Methylomirabilia</taxon>
        <taxon>Candidatus Methylomirabilales</taxon>
        <taxon>Candidatus Methylomirabilaceae</taxon>
        <taxon>Candidatus Methylomirabilis</taxon>
    </lineage>
</organism>
<dbReference type="Pfam" id="PF01636">
    <property type="entry name" value="APH"/>
    <property type="match status" value="1"/>
</dbReference>
<protein>
    <submittedName>
        <fullName evidence="2">Phosphotransferase</fullName>
    </submittedName>
</protein>
<proteinExistence type="predicted"/>
<comment type="caution">
    <text evidence="2">The sequence shown here is derived from an EMBL/GenBank/DDBJ whole genome shotgun (WGS) entry which is preliminary data.</text>
</comment>
<dbReference type="InterPro" id="IPR002575">
    <property type="entry name" value="Aminoglycoside_PTrfase"/>
</dbReference>
<dbReference type="SMART" id="SM00587">
    <property type="entry name" value="CHK"/>
    <property type="match status" value="1"/>
</dbReference>
<dbReference type="InterPro" id="IPR011009">
    <property type="entry name" value="Kinase-like_dom_sf"/>
</dbReference>
<evidence type="ECO:0000313" key="3">
    <source>
        <dbReference type="Proteomes" id="UP001197609"/>
    </source>
</evidence>
<dbReference type="EMBL" id="JAIOIU010000067">
    <property type="protein sequence ID" value="MBZ0159626.1"/>
    <property type="molecule type" value="Genomic_DNA"/>
</dbReference>
<evidence type="ECO:0000313" key="2">
    <source>
        <dbReference type="EMBL" id="MBZ0159626.1"/>
    </source>
</evidence>
<evidence type="ECO:0000259" key="1">
    <source>
        <dbReference type="SMART" id="SM00587"/>
    </source>
</evidence>
<dbReference type="Gene3D" id="3.90.1200.10">
    <property type="match status" value="1"/>
</dbReference>
<name>A0AAJ1AI68_9BACT</name>
<accession>A0AAJ1AI68</accession>
<dbReference type="SUPFAM" id="SSF56112">
    <property type="entry name" value="Protein kinase-like (PK-like)"/>
    <property type="match status" value="1"/>
</dbReference>